<comment type="caution">
    <text evidence="2">The sequence shown here is derived from an EMBL/GenBank/DDBJ whole genome shotgun (WGS) entry which is preliminary data.</text>
</comment>
<dbReference type="EMBL" id="JACWZY010000018">
    <property type="protein sequence ID" value="MBD2702892.1"/>
    <property type="molecule type" value="Genomic_DNA"/>
</dbReference>
<feature type="domain" description="DUF5615" evidence="1">
    <location>
        <begin position="3"/>
        <end position="107"/>
    </location>
</feature>
<accession>A0A926XY42</accession>
<name>A0A926XY42_9BACT</name>
<organism evidence="2 3">
    <name type="scientific">Spirosoma profusum</name>
    <dbReference type="NCBI Taxonomy" id="2771354"/>
    <lineage>
        <taxon>Bacteria</taxon>
        <taxon>Pseudomonadati</taxon>
        <taxon>Bacteroidota</taxon>
        <taxon>Cytophagia</taxon>
        <taxon>Cytophagales</taxon>
        <taxon>Cytophagaceae</taxon>
        <taxon>Spirosoma</taxon>
    </lineage>
</organism>
<sequence length="118" mass="13545">MFKFLVDTQLPPMLATYLRWKGADAIHTTHFPEGHLLQDADIAKIALQEDRIIVTKDSDFPDAFFLKGAPPRLVYLRLGNMRNRELTAFLETRWALVEELLAQDVGMLVVSQQQLISY</sequence>
<dbReference type="AlphaFoldDB" id="A0A926XY42"/>
<evidence type="ECO:0000313" key="3">
    <source>
        <dbReference type="Proteomes" id="UP000598820"/>
    </source>
</evidence>
<gene>
    <name evidence="2" type="ORF">IC229_19755</name>
</gene>
<reference evidence="2" key="1">
    <citation type="submission" date="2020-09" db="EMBL/GenBank/DDBJ databases">
        <authorList>
            <person name="Kim M.K."/>
        </authorList>
    </citation>
    <scope>NUCLEOTIDE SEQUENCE</scope>
    <source>
        <strain evidence="2">BT702</strain>
    </source>
</reference>
<evidence type="ECO:0000259" key="1">
    <source>
        <dbReference type="Pfam" id="PF18480"/>
    </source>
</evidence>
<dbReference type="Pfam" id="PF18480">
    <property type="entry name" value="DUF5615"/>
    <property type="match status" value="1"/>
</dbReference>
<proteinExistence type="predicted"/>
<keyword evidence="3" id="KW-1185">Reference proteome</keyword>
<protein>
    <submittedName>
        <fullName evidence="2">DUF5615 family PIN-like protein</fullName>
    </submittedName>
</protein>
<dbReference type="Proteomes" id="UP000598820">
    <property type="component" value="Unassembled WGS sequence"/>
</dbReference>
<evidence type="ECO:0000313" key="2">
    <source>
        <dbReference type="EMBL" id="MBD2702892.1"/>
    </source>
</evidence>
<dbReference type="RefSeq" id="WP_190888743.1">
    <property type="nucleotide sequence ID" value="NZ_JACWZY010000018.1"/>
</dbReference>
<dbReference type="InterPro" id="IPR041049">
    <property type="entry name" value="DUF5615"/>
</dbReference>